<feature type="region of interest" description="Disordered" evidence="1">
    <location>
        <begin position="1"/>
        <end position="57"/>
    </location>
</feature>
<name>A0A8J4WG90_9TREM</name>
<evidence type="ECO:0000256" key="1">
    <source>
        <dbReference type="SAM" id="MobiDB-lite"/>
    </source>
</evidence>
<feature type="region of interest" description="Disordered" evidence="1">
    <location>
        <begin position="467"/>
        <end position="486"/>
    </location>
</feature>
<proteinExistence type="predicted"/>
<reference evidence="2" key="1">
    <citation type="submission" date="2019-05" db="EMBL/GenBank/DDBJ databases">
        <title>Annotation for the trematode Paragonimus heterotremus.</title>
        <authorList>
            <person name="Choi Y.-J."/>
        </authorList>
    </citation>
    <scope>NUCLEOTIDE SEQUENCE</scope>
    <source>
        <strain evidence="2">LC</strain>
    </source>
</reference>
<dbReference type="AlphaFoldDB" id="A0A8J4WG90"/>
<feature type="compositionally biased region" description="Polar residues" evidence="1">
    <location>
        <begin position="430"/>
        <end position="443"/>
    </location>
</feature>
<evidence type="ECO:0000313" key="2">
    <source>
        <dbReference type="EMBL" id="KAF5400178.1"/>
    </source>
</evidence>
<feature type="compositionally biased region" description="Low complexity" evidence="1">
    <location>
        <begin position="445"/>
        <end position="462"/>
    </location>
</feature>
<sequence length="486" mass="53390">MDVSDFSRNDGPGGDSESETDGPTTSSRFSQYQTHSKTRPSSLFSHPNVTVVPPLEVGTGSKRTKQLELTNIPYHLVPSNLLNYETGPCAVGQPTIGQMEPGHEALNSFENYLKLRDLHTCGLEVQRYTPVGFDIHKPNVAMTLMEPILGYRSSDLGTFAQIPHSSCDYCPRIHTTHVGIPYNYSHMGPFGPDLLEFSKKLPSSTTVYVPSLATTVSTSVGSHYLTTGQLANWTEHREPSMNALTSVTSVGLSKAAISFGADIVLFDTHPSSYTHNVPHVPTNSTSQILSTSKQILDKLRTDDELSNSDTSCSEESVNDPDMSLLLPSVSQTPFLLDLNPVMSKSLQSNGFTHTAGLQRELSVYSQGNYSSSQLSGCGLAINGELQNSCPETRYDAEDSLKTYTQSAACSTVLRQSLRLEMEGQRPVMTPWTTDDSTGLQHSHQPSRNQQQQSSRQGQQQQPALPLLQEQQRPHHTQPMLLYQQTL</sequence>
<dbReference type="Proteomes" id="UP000748531">
    <property type="component" value="Unassembled WGS sequence"/>
</dbReference>
<gene>
    <name evidence="2" type="ORF">PHET_06523</name>
</gene>
<feature type="region of interest" description="Disordered" evidence="1">
    <location>
        <begin position="420"/>
        <end position="462"/>
    </location>
</feature>
<comment type="caution">
    <text evidence="2">The sequence shown here is derived from an EMBL/GenBank/DDBJ whole genome shotgun (WGS) entry which is preliminary data.</text>
</comment>
<accession>A0A8J4WG90</accession>
<dbReference type="EMBL" id="LUCH01003404">
    <property type="protein sequence ID" value="KAF5400178.1"/>
    <property type="molecule type" value="Genomic_DNA"/>
</dbReference>
<organism evidence="2 3">
    <name type="scientific">Paragonimus heterotremus</name>
    <dbReference type="NCBI Taxonomy" id="100268"/>
    <lineage>
        <taxon>Eukaryota</taxon>
        <taxon>Metazoa</taxon>
        <taxon>Spiralia</taxon>
        <taxon>Lophotrochozoa</taxon>
        <taxon>Platyhelminthes</taxon>
        <taxon>Trematoda</taxon>
        <taxon>Digenea</taxon>
        <taxon>Plagiorchiida</taxon>
        <taxon>Troglotremata</taxon>
        <taxon>Troglotrematidae</taxon>
        <taxon>Paragonimus</taxon>
    </lineage>
</organism>
<keyword evidence="3" id="KW-1185">Reference proteome</keyword>
<feature type="compositionally biased region" description="Polar residues" evidence="1">
    <location>
        <begin position="21"/>
        <end position="48"/>
    </location>
</feature>
<protein>
    <submittedName>
        <fullName evidence="2">Uncharacterized protein</fullName>
    </submittedName>
</protein>
<evidence type="ECO:0000313" key="3">
    <source>
        <dbReference type="Proteomes" id="UP000748531"/>
    </source>
</evidence>